<organism evidence="1 2">
    <name type="scientific">Rhodopirellula halodulae</name>
    <dbReference type="NCBI Taxonomy" id="2894198"/>
    <lineage>
        <taxon>Bacteria</taxon>
        <taxon>Pseudomonadati</taxon>
        <taxon>Planctomycetota</taxon>
        <taxon>Planctomycetia</taxon>
        <taxon>Pirellulales</taxon>
        <taxon>Pirellulaceae</taxon>
        <taxon>Rhodopirellula</taxon>
    </lineage>
</organism>
<dbReference type="InterPro" id="IPR008323">
    <property type="entry name" value="UCP033563"/>
</dbReference>
<name>A0ABS8NBU8_9BACT</name>
<dbReference type="PIRSF" id="PIRSF033563">
    <property type="entry name" value="UCP033563"/>
    <property type="match status" value="1"/>
</dbReference>
<keyword evidence="2" id="KW-1185">Reference proteome</keyword>
<dbReference type="PANTHER" id="PTHR36454">
    <property type="entry name" value="LMO2823 PROTEIN"/>
    <property type="match status" value="1"/>
</dbReference>
<dbReference type="RefSeq" id="WP_230270651.1">
    <property type="nucleotide sequence ID" value="NZ_JAJKFW010000003.1"/>
</dbReference>
<evidence type="ECO:0000313" key="1">
    <source>
        <dbReference type="EMBL" id="MCC9640899.1"/>
    </source>
</evidence>
<proteinExistence type="predicted"/>
<comment type="caution">
    <text evidence="1">The sequence shown here is derived from an EMBL/GenBank/DDBJ whole genome shotgun (WGS) entry which is preliminary data.</text>
</comment>
<sequence length="449" mass="49972">MPKVTPFAAVRYNLEHIRSLSEVVAPPYDVIDPDLQDQLYKRHPSNVIRVILNREELGDELDETYHRAGAFVEQWLRQGVLVHDSVPAFYLYHQTFEVDSDGKTQKLTSRGFLGRVRLESFGTGSVHAHEETHAKAKADRLKLMQATRQNNSSIFGLYEDAEQSVIDKLESAKSGDPIMEATDELGVLHQVWAVTDAAAIDEVSRSLSDKSMFVADGHHRYETACAYRDFNAEQAGGLDEDHPANYVMTMLVGMNDPGMVVLPTHRLLRGKSFRADELVDALGSLFECEQLTGGVTAAQDAWTRMRLSGDQSLMALYASEDETWVMAHANEAARARMSEMSADRSETWRGLGVSLLHRLVLEECLSIGSSTRPTYVHDVAEVVKGLRGEGTLAESEGESRYTLAALVMPATLDHVRAISLEGERMPAKSTYFYPKLLSGLAFHRLEPSE</sequence>
<dbReference type="PANTHER" id="PTHR36454:SF1">
    <property type="entry name" value="DUF1015 DOMAIN-CONTAINING PROTEIN"/>
    <property type="match status" value="1"/>
</dbReference>
<protein>
    <submittedName>
        <fullName evidence="1">DUF1015 domain-containing protein</fullName>
    </submittedName>
</protein>
<evidence type="ECO:0000313" key="2">
    <source>
        <dbReference type="Proteomes" id="UP001430306"/>
    </source>
</evidence>
<dbReference type="Proteomes" id="UP001430306">
    <property type="component" value="Unassembled WGS sequence"/>
</dbReference>
<dbReference type="Pfam" id="PF06245">
    <property type="entry name" value="DUF1015"/>
    <property type="match status" value="1"/>
</dbReference>
<reference evidence="1" key="1">
    <citation type="submission" date="2021-11" db="EMBL/GenBank/DDBJ databases">
        <title>Genome sequence.</title>
        <authorList>
            <person name="Sun Q."/>
        </authorList>
    </citation>
    <scope>NUCLEOTIDE SEQUENCE</scope>
    <source>
        <strain evidence="1">JC740</strain>
    </source>
</reference>
<dbReference type="EMBL" id="JAJKFW010000003">
    <property type="protein sequence ID" value="MCC9640899.1"/>
    <property type="molecule type" value="Genomic_DNA"/>
</dbReference>
<accession>A0ABS8NBU8</accession>
<gene>
    <name evidence="1" type="ORF">LOC71_01345</name>
</gene>